<feature type="domain" description="Flavodoxin-like" evidence="1">
    <location>
        <begin position="3"/>
        <end position="175"/>
    </location>
</feature>
<reference evidence="2 5" key="3">
    <citation type="journal article" date="2018" name="Nat. Biotechnol.">
        <title>A standardized bacterial taxonomy based on genome phylogeny substantially revises the tree of life.</title>
        <authorList>
            <person name="Parks D.H."/>
            <person name="Chuvochina M."/>
            <person name="Waite D.W."/>
            <person name="Rinke C."/>
            <person name="Skarshewski A."/>
            <person name="Chaumeil P.A."/>
            <person name="Hugenholtz P."/>
        </authorList>
    </citation>
    <scope>NUCLEOTIDE SEQUENCE [LARGE SCALE GENOMIC DNA]</scope>
    <source>
        <strain evidence="2">UBA9905</strain>
    </source>
</reference>
<evidence type="ECO:0000313" key="5">
    <source>
        <dbReference type="Proteomes" id="UP000264215"/>
    </source>
</evidence>
<evidence type="ECO:0000259" key="1">
    <source>
        <dbReference type="PROSITE" id="PS50902"/>
    </source>
</evidence>
<accession>A0A101H033</accession>
<dbReference type="PATRIC" id="fig|1236046.6.peg.680"/>
<comment type="caution">
    <text evidence="3">The sequence shown here is derived from an EMBL/GenBank/DDBJ whole genome shotgun (WGS) entry which is preliminary data.</text>
</comment>
<dbReference type="SUPFAM" id="SSF52218">
    <property type="entry name" value="Flavoproteins"/>
    <property type="match status" value="1"/>
</dbReference>
<dbReference type="Proteomes" id="UP000054260">
    <property type="component" value="Unassembled WGS sequence"/>
</dbReference>
<dbReference type="GO" id="GO:0010181">
    <property type="term" value="F:FMN binding"/>
    <property type="evidence" value="ECO:0007669"/>
    <property type="project" value="InterPro"/>
</dbReference>
<dbReference type="Gene3D" id="3.40.50.360">
    <property type="match status" value="1"/>
</dbReference>
<dbReference type="PANTHER" id="PTHR39201:SF1">
    <property type="entry name" value="FLAVODOXIN-LIKE DOMAIN-CONTAINING PROTEIN"/>
    <property type="match status" value="1"/>
</dbReference>
<dbReference type="PROSITE" id="PS50902">
    <property type="entry name" value="FLAVODOXIN_LIKE"/>
    <property type="match status" value="1"/>
</dbReference>
<dbReference type="Pfam" id="PF12682">
    <property type="entry name" value="Flavodoxin_4"/>
    <property type="match status" value="1"/>
</dbReference>
<dbReference type="EMBL" id="DQBS01000073">
    <property type="protein sequence ID" value="HCO69566.1"/>
    <property type="molecule type" value="Genomic_DNA"/>
</dbReference>
<sequence>MKSIVVYFSYDESTRALAEAMASEIDADLLRLVPTGEFARTYYHHVENAEQIETTPGYDPDKEHIWGSESVTMNDKPELEPYSFDPDDYDLIIIGSPVWALTYAPPISTFLEENKLEGKKIALFCTHDGMIGAAFENLKKALKGNDVIQESDFESPSSRLDEYVETAKEWARELREGL</sequence>
<proteinExistence type="predicted"/>
<reference evidence="3" key="1">
    <citation type="journal article" date="2015" name="MBio">
        <title>Genome-resolved metagenomic analysis reveals roles for candidate phyla and other microbial community members in biogeochemical transformations in oil reservoirs.</title>
        <authorList>
            <person name="Hu P."/>
            <person name="Tom L."/>
            <person name="Singh A."/>
            <person name="Thomas B.C."/>
            <person name="Baker B.J."/>
            <person name="Piceno Y.M."/>
            <person name="Andersen G.L."/>
            <person name="Banfield J.F."/>
        </authorList>
    </citation>
    <scope>NUCLEOTIDE SEQUENCE [LARGE SCALE GENOMIC DNA]</scope>
    <source>
        <strain evidence="3">46_47</strain>
    </source>
</reference>
<protein>
    <submittedName>
        <fullName evidence="2">Flavodoxin</fullName>
    </submittedName>
</protein>
<dbReference type="EMBL" id="LGGH01000062">
    <property type="protein sequence ID" value="KUK67853.1"/>
    <property type="molecule type" value="Genomic_DNA"/>
</dbReference>
<organism evidence="3 4">
    <name type="scientific">Mesotoga infera</name>
    <dbReference type="NCBI Taxonomy" id="1236046"/>
    <lineage>
        <taxon>Bacteria</taxon>
        <taxon>Thermotogati</taxon>
        <taxon>Thermotogota</taxon>
        <taxon>Thermotogae</taxon>
        <taxon>Kosmotogales</taxon>
        <taxon>Kosmotogaceae</taxon>
        <taxon>Mesotoga</taxon>
    </lineage>
</organism>
<dbReference type="PANTHER" id="PTHR39201">
    <property type="entry name" value="EXPORTED PROTEIN-RELATED"/>
    <property type="match status" value="1"/>
</dbReference>
<evidence type="ECO:0000313" key="3">
    <source>
        <dbReference type="EMBL" id="KUK67853.1"/>
    </source>
</evidence>
<gene>
    <name evidence="2" type="ORF">DIT26_03130</name>
    <name evidence="3" type="ORF">XD86_0556</name>
</gene>
<dbReference type="Proteomes" id="UP000264215">
    <property type="component" value="Unassembled WGS sequence"/>
</dbReference>
<evidence type="ECO:0000313" key="2">
    <source>
        <dbReference type="EMBL" id="HCO69566.1"/>
    </source>
</evidence>
<dbReference type="AlphaFoldDB" id="A0A101H033"/>
<name>A0A101H033_9BACT</name>
<dbReference type="InterPro" id="IPR029039">
    <property type="entry name" value="Flavoprotein-like_sf"/>
</dbReference>
<evidence type="ECO:0000313" key="4">
    <source>
        <dbReference type="Proteomes" id="UP000054260"/>
    </source>
</evidence>
<dbReference type="InterPro" id="IPR008254">
    <property type="entry name" value="Flavodoxin/NO_synth"/>
</dbReference>
<reference evidence="4" key="2">
    <citation type="journal article" date="2015" name="MBio">
        <title>Genome-Resolved Metagenomic Analysis Reveals Roles for Candidate Phyla and Other Microbial Community Members in Biogeochemical Transformations in Oil Reservoirs.</title>
        <authorList>
            <person name="Hu P."/>
            <person name="Tom L."/>
            <person name="Singh A."/>
            <person name="Thomas B.C."/>
            <person name="Baker B.J."/>
            <person name="Piceno Y.M."/>
            <person name="Andersen G.L."/>
            <person name="Banfield J.F."/>
        </authorList>
    </citation>
    <scope>NUCLEOTIDE SEQUENCE [LARGE SCALE GENOMIC DNA]</scope>
</reference>